<dbReference type="EMBL" id="OP583594">
    <property type="protein sequence ID" value="WAX24197.1"/>
    <property type="molecule type" value="Genomic_DNA"/>
</dbReference>
<gene>
    <name evidence="1" type="ORF">P4_00039</name>
</gene>
<name>A0AAE9VI23_9CAUD</name>
<dbReference type="Proteomes" id="UP001210426">
    <property type="component" value="Segment"/>
</dbReference>
<keyword evidence="2" id="KW-1185">Reference proteome</keyword>
<sequence length="64" mass="6831">MTVPDSRLLNVQPEIAAAVKLIGGATMTNGRGLYVRKDTGALDDEAVTVIRFDLNLQSELGTIT</sequence>
<organism evidence="1 2">
    <name type="scientific">Xanthomonas phage P4</name>
    <dbReference type="NCBI Taxonomy" id="3003372"/>
    <lineage>
        <taxon>Viruses</taxon>
        <taxon>Duplodnaviria</taxon>
        <taxon>Heunggongvirae</taxon>
        <taxon>Uroviricota</taxon>
        <taxon>Caudoviricetes</taxon>
        <taxon>Autographivirales</taxon>
        <taxon>Autonotataviridae</taxon>
        <taxon>Gujervirinae</taxon>
        <taxon>Pradovirus</taxon>
        <taxon>Pradovirus P4</taxon>
    </lineage>
</organism>
<accession>A0AAE9VI23</accession>
<protein>
    <submittedName>
        <fullName evidence="1">Uncharacterized protein</fullName>
    </submittedName>
</protein>
<evidence type="ECO:0000313" key="2">
    <source>
        <dbReference type="Proteomes" id="UP001210426"/>
    </source>
</evidence>
<reference evidence="1" key="1">
    <citation type="submission" date="2022-10" db="EMBL/GenBank/DDBJ databases">
        <authorList>
            <person name="Souza D.M."/>
            <person name="Yamada J.K."/>
            <person name="Rosa R.B."/>
            <person name="Janssen L."/>
            <person name="Andrade M."/>
            <person name="Franco R."/>
            <person name="Nagata A.K."/>
            <person name="Ribeiro B.M."/>
        </authorList>
    </citation>
    <scope>NUCLEOTIDE SEQUENCE</scope>
</reference>
<evidence type="ECO:0000313" key="1">
    <source>
        <dbReference type="EMBL" id="WAX24197.1"/>
    </source>
</evidence>
<proteinExistence type="predicted"/>